<dbReference type="CDD" id="cd00446">
    <property type="entry name" value="GrpE"/>
    <property type="match status" value="1"/>
</dbReference>
<dbReference type="Gene3D" id="2.30.22.10">
    <property type="entry name" value="Head domain of nucleotide exchange factor GrpE"/>
    <property type="match status" value="1"/>
</dbReference>
<dbReference type="InterPro" id="IPR009012">
    <property type="entry name" value="GrpE_head"/>
</dbReference>
<evidence type="ECO:0000256" key="7">
    <source>
        <dbReference type="SAM" id="MobiDB-lite"/>
    </source>
</evidence>
<keyword evidence="2 3" id="KW-0143">Chaperone</keyword>
<keyword evidence="3" id="KW-0963">Cytoplasm</keyword>
<dbReference type="RefSeq" id="WP_386763337.1">
    <property type="nucleotide sequence ID" value="NZ_JBHSTI010000002.1"/>
</dbReference>
<protein>
    <recommendedName>
        <fullName evidence="3 4">Protein GrpE</fullName>
    </recommendedName>
    <alternativeName>
        <fullName evidence="3">HSP-70 cofactor</fullName>
    </alternativeName>
</protein>
<evidence type="ECO:0000256" key="3">
    <source>
        <dbReference type="HAMAP-Rule" id="MF_01151"/>
    </source>
</evidence>
<dbReference type="Proteomes" id="UP001596138">
    <property type="component" value="Unassembled WGS sequence"/>
</dbReference>
<keyword evidence="3 4" id="KW-0346">Stress response</keyword>
<evidence type="ECO:0000256" key="2">
    <source>
        <dbReference type="ARBA" id="ARBA00023186"/>
    </source>
</evidence>
<dbReference type="SUPFAM" id="SSF51064">
    <property type="entry name" value="Head domain of nucleotide exchange factor GrpE"/>
    <property type="match status" value="1"/>
</dbReference>
<evidence type="ECO:0000313" key="9">
    <source>
        <dbReference type="Proteomes" id="UP001596138"/>
    </source>
</evidence>
<evidence type="ECO:0000313" key="8">
    <source>
        <dbReference type="EMBL" id="MFC6236289.1"/>
    </source>
</evidence>
<dbReference type="Pfam" id="PF01025">
    <property type="entry name" value="GrpE"/>
    <property type="match status" value="1"/>
</dbReference>
<dbReference type="EMBL" id="JBHSTI010000002">
    <property type="protein sequence ID" value="MFC6236289.1"/>
    <property type="molecule type" value="Genomic_DNA"/>
</dbReference>
<dbReference type="PANTHER" id="PTHR21237">
    <property type="entry name" value="GRPE PROTEIN"/>
    <property type="match status" value="1"/>
</dbReference>
<comment type="caution">
    <text evidence="8">The sequence shown here is derived from an EMBL/GenBank/DDBJ whole genome shotgun (WGS) entry which is preliminary data.</text>
</comment>
<comment type="similarity">
    <text evidence="1 3 5">Belongs to the GrpE family.</text>
</comment>
<evidence type="ECO:0000256" key="4">
    <source>
        <dbReference type="RuleBase" id="RU000639"/>
    </source>
</evidence>
<keyword evidence="6" id="KW-0175">Coiled coil</keyword>
<organism evidence="8 9">
    <name type="scientific">Longivirga aurantiaca</name>
    <dbReference type="NCBI Taxonomy" id="1837743"/>
    <lineage>
        <taxon>Bacteria</taxon>
        <taxon>Bacillati</taxon>
        <taxon>Actinomycetota</taxon>
        <taxon>Actinomycetes</taxon>
        <taxon>Sporichthyales</taxon>
        <taxon>Sporichthyaceae</taxon>
        <taxon>Longivirga</taxon>
    </lineage>
</organism>
<accession>A0ABW1SW60</accession>
<keyword evidence="9" id="KW-1185">Reference proteome</keyword>
<feature type="region of interest" description="Disordered" evidence="7">
    <location>
        <begin position="1"/>
        <end position="37"/>
    </location>
</feature>
<dbReference type="Gene3D" id="3.90.20.20">
    <property type="match status" value="1"/>
</dbReference>
<comment type="function">
    <text evidence="3 4">Participates actively in the response to hyperosmotic and heat shock by preventing the aggregation of stress-denatured proteins, in association with DnaK and GrpE. It is the nucleotide exchange factor for DnaK and may function as a thermosensor. Unfolded proteins bind initially to DnaJ; upon interaction with the DnaJ-bound protein, DnaK hydrolyzes its bound ATP, resulting in the formation of a stable complex. GrpE releases ADP from DnaK; ATP binding to DnaK triggers the release of the substrate protein, thus completing the reaction cycle. Several rounds of ATP-dependent interactions between DnaJ, DnaK and GrpE are required for fully efficient folding.</text>
</comment>
<proteinExistence type="inferred from homology"/>
<feature type="coiled-coil region" evidence="6">
    <location>
        <begin position="58"/>
        <end position="85"/>
    </location>
</feature>
<dbReference type="HAMAP" id="MF_01151">
    <property type="entry name" value="GrpE"/>
    <property type="match status" value="1"/>
</dbReference>
<dbReference type="PROSITE" id="PS01071">
    <property type="entry name" value="GRPE"/>
    <property type="match status" value="1"/>
</dbReference>
<comment type="subunit">
    <text evidence="3">Homodimer.</text>
</comment>
<dbReference type="PANTHER" id="PTHR21237:SF23">
    <property type="entry name" value="GRPE PROTEIN HOMOLOG, MITOCHONDRIAL"/>
    <property type="match status" value="1"/>
</dbReference>
<comment type="subcellular location">
    <subcellularLocation>
        <location evidence="3">Cytoplasm</location>
    </subcellularLocation>
</comment>
<reference evidence="9" key="1">
    <citation type="journal article" date="2019" name="Int. J. Syst. Evol. Microbiol.">
        <title>The Global Catalogue of Microorganisms (GCM) 10K type strain sequencing project: providing services to taxonomists for standard genome sequencing and annotation.</title>
        <authorList>
            <consortium name="The Broad Institute Genomics Platform"/>
            <consortium name="The Broad Institute Genome Sequencing Center for Infectious Disease"/>
            <person name="Wu L."/>
            <person name="Ma J."/>
        </authorList>
    </citation>
    <scope>NUCLEOTIDE SEQUENCE [LARGE SCALE GENOMIC DNA]</scope>
    <source>
        <strain evidence="9">CGMCC 4.7317</strain>
    </source>
</reference>
<sequence length="191" mass="20569">MTEQNDGGFSFQDKRRIDPETGEVREQAAAPGPAPDEFEQIVEGLVVDGAGTETDAQVAELTADLQRVHAEYANYRRRVERDRETVKDLAVGAAVAELLPVLDDIGRAREHGDLEGAFKSVAEALVATVARMGLETYGVAGDPFDPTLHEAISHTHSAEVQGPTCIQVFQPGYRYAGKVLRAAIVAVADPE</sequence>
<dbReference type="SUPFAM" id="SSF58014">
    <property type="entry name" value="Coiled-coil domain of nucleotide exchange factor GrpE"/>
    <property type="match status" value="1"/>
</dbReference>
<name>A0ABW1SW60_9ACTN</name>
<dbReference type="PRINTS" id="PR00773">
    <property type="entry name" value="GRPEPROTEIN"/>
</dbReference>
<evidence type="ECO:0000256" key="1">
    <source>
        <dbReference type="ARBA" id="ARBA00009054"/>
    </source>
</evidence>
<dbReference type="InterPro" id="IPR013805">
    <property type="entry name" value="GrpE_CC"/>
</dbReference>
<evidence type="ECO:0000256" key="5">
    <source>
        <dbReference type="RuleBase" id="RU004478"/>
    </source>
</evidence>
<evidence type="ECO:0000256" key="6">
    <source>
        <dbReference type="SAM" id="Coils"/>
    </source>
</evidence>
<dbReference type="InterPro" id="IPR000740">
    <property type="entry name" value="GrpE"/>
</dbReference>
<feature type="compositionally biased region" description="Basic and acidic residues" evidence="7">
    <location>
        <begin position="12"/>
        <end position="26"/>
    </location>
</feature>
<gene>
    <name evidence="3 8" type="primary">grpE</name>
    <name evidence="8" type="ORF">ACFQGU_00245</name>
</gene>